<evidence type="ECO:0000259" key="3">
    <source>
        <dbReference type="Pfam" id="PF00339"/>
    </source>
</evidence>
<evidence type="ECO:0000313" key="5">
    <source>
        <dbReference type="EMBL" id="KAG0298434.1"/>
    </source>
</evidence>
<feature type="domain" description="Arrestin-like N-terminal" evidence="3">
    <location>
        <begin position="15"/>
        <end position="137"/>
    </location>
</feature>
<dbReference type="Gene3D" id="2.60.40.640">
    <property type="match status" value="2"/>
</dbReference>
<dbReference type="SUPFAM" id="SSF81296">
    <property type="entry name" value="E set domains"/>
    <property type="match status" value="1"/>
</dbReference>
<dbReference type="Pfam" id="PF00339">
    <property type="entry name" value="Arrestin_N"/>
    <property type="match status" value="1"/>
</dbReference>
<feature type="compositionally biased region" description="Polar residues" evidence="2">
    <location>
        <begin position="430"/>
        <end position="439"/>
    </location>
</feature>
<dbReference type="EMBL" id="JAAAIM010000009">
    <property type="protein sequence ID" value="KAG0298434.1"/>
    <property type="molecule type" value="Genomic_DNA"/>
</dbReference>
<dbReference type="PANTHER" id="PTHR11792:SF17">
    <property type="entry name" value="KURTZ ARRESTIN"/>
    <property type="match status" value="1"/>
</dbReference>
<feature type="region of interest" description="Disordered" evidence="2">
    <location>
        <begin position="1397"/>
        <end position="1526"/>
    </location>
</feature>
<comment type="caution">
    <text evidence="5">The sequence shown here is derived from an EMBL/GenBank/DDBJ whole genome shotgun (WGS) entry which is preliminary data.</text>
</comment>
<feature type="region of interest" description="Disordered" evidence="2">
    <location>
        <begin position="366"/>
        <end position="402"/>
    </location>
</feature>
<gene>
    <name evidence="5" type="ORF">BGZ96_012156</name>
</gene>
<feature type="compositionally biased region" description="Polar residues" evidence="2">
    <location>
        <begin position="1133"/>
        <end position="1144"/>
    </location>
</feature>
<dbReference type="InterPro" id="IPR014752">
    <property type="entry name" value="Arrestin-like_C"/>
</dbReference>
<evidence type="ECO:0000256" key="2">
    <source>
        <dbReference type="SAM" id="MobiDB-lite"/>
    </source>
</evidence>
<name>A0ABQ7KI12_9FUNG</name>
<evidence type="ECO:0000313" key="6">
    <source>
        <dbReference type="Proteomes" id="UP001194696"/>
    </source>
</evidence>
<protein>
    <recommendedName>
        <fullName evidence="7">Arrestin C-terminal-like domain-containing protein</fullName>
    </recommendedName>
</protein>
<feature type="region of interest" description="Disordered" evidence="2">
    <location>
        <begin position="421"/>
        <end position="468"/>
    </location>
</feature>
<dbReference type="Proteomes" id="UP001194696">
    <property type="component" value="Unassembled WGS sequence"/>
</dbReference>
<feature type="region of interest" description="Disordered" evidence="2">
    <location>
        <begin position="542"/>
        <end position="580"/>
    </location>
</feature>
<dbReference type="InterPro" id="IPR000698">
    <property type="entry name" value="Arrestin"/>
</dbReference>
<evidence type="ECO:0000259" key="4">
    <source>
        <dbReference type="Pfam" id="PF02752"/>
    </source>
</evidence>
<feature type="compositionally biased region" description="Pro residues" evidence="2">
    <location>
        <begin position="660"/>
        <end position="693"/>
    </location>
</feature>
<feature type="region of interest" description="Disordered" evidence="2">
    <location>
        <begin position="861"/>
        <end position="1157"/>
    </location>
</feature>
<reference evidence="5 6" key="1">
    <citation type="journal article" date="2020" name="Fungal Divers.">
        <title>Resolving the Mortierellaceae phylogeny through synthesis of multi-gene phylogenetics and phylogenomics.</title>
        <authorList>
            <person name="Vandepol N."/>
            <person name="Liber J."/>
            <person name="Desiro A."/>
            <person name="Na H."/>
            <person name="Kennedy M."/>
            <person name="Barry K."/>
            <person name="Grigoriev I.V."/>
            <person name="Miller A.N."/>
            <person name="O'Donnell K."/>
            <person name="Stajich J.E."/>
            <person name="Bonito G."/>
        </authorList>
    </citation>
    <scope>NUCLEOTIDE SEQUENCE [LARGE SCALE GENOMIC DNA]</scope>
    <source>
        <strain evidence="5 6">AD045</strain>
    </source>
</reference>
<dbReference type="InterPro" id="IPR011021">
    <property type="entry name" value="Arrestin-like_N"/>
</dbReference>
<dbReference type="InterPro" id="IPR011022">
    <property type="entry name" value="Arrestin_C-like"/>
</dbReference>
<proteinExistence type="inferred from homology"/>
<feature type="region of interest" description="Disordered" evidence="2">
    <location>
        <begin position="1340"/>
        <end position="1364"/>
    </location>
</feature>
<dbReference type="PANTHER" id="PTHR11792">
    <property type="entry name" value="ARRESTIN"/>
    <property type="match status" value="1"/>
</dbReference>
<dbReference type="InterPro" id="IPR014756">
    <property type="entry name" value="Ig_E-set"/>
</dbReference>
<evidence type="ECO:0008006" key="7">
    <source>
        <dbReference type="Google" id="ProtNLM"/>
    </source>
</evidence>
<feature type="compositionally biased region" description="Low complexity" evidence="2">
    <location>
        <begin position="550"/>
        <end position="559"/>
    </location>
</feature>
<sequence length="1614" mass="171785">MTAQPAKCSKLKIRIFFDSTIFQAGGTLFGRMEVTATSSRSLKLGEIAVELAAYEEITSKEFTATQSFLSSRLCFQGTGIPPSNAVHGSCDDDGFWVAKKGKTTFPFAFQLPLDCPSSLVFGQTASLRYVVTGLVQVFYHGKNETILKSKEAFVVEAWDGYNPDYRLPVQASNSTNLFWGGSGALELEAMLSERLHSAGGNLSVEVKVKNCTSRKVQGIRIGVARRLEMVSDKAQAELNPGLKIETVSVSEVIGTQEFKSSSYLFDTGEERAMTVNMIVPGNARTIRGTALFEVTCFVVVSMLLGAFSGELSVEIPVKICHPASLTPAPKPKLDQNHLPHHYNIVDDDLDMDSDVLTKSNRRIGSNVSLAPSAFGPDGHDQQDVSGGVGRQGEWNADDRGLSPANSITSIKSLLASPKQKLSKLADKIQRSTSPPSSSHIQHEHRKDSDNLSGAPSRRMAKSPPLGPAVPLAYVPAVERVRYTPFQPPPTTKAKEFLKAAAQYQQEMSGALAGFGGDDNVEFNLDDKTMATAIHQWISRKESEGRYQSQAPLRAPTATRPTPPMKIPAASPGRRRHPVEPINTQVGSFTSQISFGGASPQSYYSPASPEPSSPTAAAFSNQTTSRFIHHAHRQPAAPQTGAFGSAVEDCMTDPPLFARPLPLPSPPPTGSPKRPGLPNPPGQPRPISPSPVPIPIQTAESLALAREAYERVKRAGSPVPDPLQNATTPGSSAPRSGFISSSQHHPSSFDSSRHHHPNIKVPVPVSSEAAERSNIATSPSGLSRLLNEPAPGPQLTHHVKHGYDGHLIDNSPPPTCSSPELRHIPLNRPLPVPAPKPQHLNQVQTQAQTQGQSLPQVQIPARIPIGSNPNIFTKETETRPRPEPVPRPPIAATTAPTDGTPTPTLTARPPAPVTTVRVGQHAAPSNKPPTVSGASASASAQAPTRATAGHARKPVVEAGAVGKLQDPGSGFIYPKATRKPVAGTKPPTIAAKPKNLAAASQQHSHYTDPPGPDHTTSRPVMDAAAHREFDQRLRRPPQESTSASKSKGESLAPTESMRAPQLMSVRSSSSSSPSEDVLNRSVSPSGDRRTHVTLGFQAPKDIILEEESGEVGKDRSAAVRQQRRLTEGTRGAAVQSTPQDDNNNIGGPPANQALDDSGREVVQETPNEIRAHAIAAANSFRARGANSGGYVVNTGKLRQAIRNTDSNNNSGGSGHLIQALADGAMSAASAAASGLGWGQQSSSPPSKPAPIAASRPSAQQHRDRGHSGQSPQRSSSPLAAQGYPARPQQQQQQSPPKSRHLDRSAPGRSQHHHHHNPVVEQAHDLTMKDIYFQTLTPGEYAEQPTSMFDPSPEASPVRPTSPPTMPETVSAIAPTSMAALPTTETTTIPVTYSQQYGEVEKQTKSQHQVKVTRRTAVTTTTESPADQQQQHPAQSRSPPASRMMDRPARNDPLPPTPVSVAVEAHPDPITTPTASASVISPPRLDKTLPKIQEQQPAPRSRILDHHPQQQQSPTEPPRPSPAPGSATAAIFNSNNIYIPPITTAPLTPAQQQRAIYYYGRAAESSATSGATALAAARPGSAGGGSGGGGVGAAKAINPRLQEYIQKYNLAANTRS</sequence>
<feature type="region of interest" description="Disordered" evidence="2">
    <location>
        <begin position="628"/>
        <end position="815"/>
    </location>
</feature>
<feature type="compositionally biased region" description="Basic and acidic residues" evidence="2">
    <location>
        <begin position="1023"/>
        <end position="1036"/>
    </location>
</feature>
<comment type="similarity">
    <text evidence="1">Belongs to the arrestin family.</text>
</comment>
<feature type="compositionally biased region" description="Polar residues" evidence="2">
    <location>
        <begin position="1266"/>
        <end position="1277"/>
    </location>
</feature>
<feature type="domain" description="Arrestin C-terminal-like" evidence="4">
    <location>
        <begin position="182"/>
        <end position="322"/>
    </location>
</feature>
<feature type="compositionally biased region" description="Low complexity" evidence="2">
    <location>
        <begin position="735"/>
        <end position="749"/>
    </location>
</feature>
<organism evidence="5 6">
    <name type="scientific">Linnemannia gamsii</name>
    <dbReference type="NCBI Taxonomy" id="64522"/>
    <lineage>
        <taxon>Eukaryota</taxon>
        <taxon>Fungi</taxon>
        <taxon>Fungi incertae sedis</taxon>
        <taxon>Mucoromycota</taxon>
        <taxon>Mortierellomycotina</taxon>
        <taxon>Mortierellomycetes</taxon>
        <taxon>Mortierellales</taxon>
        <taxon>Mortierellaceae</taxon>
        <taxon>Linnemannia</taxon>
    </lineage>
</organism>
<feature type="compositionally biased region" description="Basic and acidic residues" evidence="2">
    <location>
        <begin position="873"/>
        <end position="883"/>
    </location>
</feature>
<dbReference type="Pfam" id="PF02752">
    <property type="entry name" value="Arrestin_C"/>
    <property type="match status" value="1"/>
</dbReference>
<keyword evidence="6" id="KW-1185">Reference proteome</keyword>
<feature type="compositionally biased region" description="Basic and acidic residues" evidence="2">
    <location>
        <begin position="440"/>
        <end position="449"/>
    </location>
</feature>
<accession>A0ABQ7KI12</accession>
<feature type="compositionally biased region" description="Polar residues" evidence="2">
    <location>
        <begin position="1421"/>
        <end position="1437"/>
    </location>
</feature>
<feature type="compositionally biased region" description="Polar residues" evidence="2">
    <location>
        <begin position="723"/>
        <end position="733"/>
    </location>
</feature>
<feature type="compositionally biased region" description="Low complexity" evidence="2">
    <location>
        <begin position="1063"/>
        <end position="1073"/>
    </location>
</feature>
<feature type="compositionally biased region" description="Low complexity" evidence="2">
    <location>
        <begin position="927"/>
        <end position="947"/>
    </location>
</feature>
<feature type="compositionally biased region" description="Low complexity" evidence="2">
    <location>
        <begin position="889"/>
        <end position="917"/>
    </location>
</feature>
<feature type="region of interest" description="Disordered" evidence="2">
    <location>
        <begin position="1234"/>
        <end position="1324"/>
    </location>
</feature>
<feature type="compositionally biased region" description="Low complexity" evidence="2">
    <location>
        <begin position="1234"/>
        <end position="1258"/>
    </location>
</feature>
<evidence type="ECO:0000256" key="1">
    <source>
        <dbReference type="ARBA" id="ARBA00005298"/>
    </source>
</evidence>